<evidence type="ECO:0000259" key="1">
    <source>
        <dbReference type="Pfam" id="PF15607"/>
    </source>
</evidence>
<evidence type="ECO:0000313" key="2">
    <source>
        <dbReference type="EMBL" id="RMU75210.1"/>
    </source>
</evidence>
<proteinExistence type="predicted"/>
<sequence length="392" mass="42121">MVVYGSKTQGRHAMISSARLGDKHACPLPGHGTTPIASASGDVNINGMGAARVGDTCGCGAVITAGFPSILVNGRPMAHLGSPTSHGGTIITGSSNVGGGFVMGDAGGATIINFMALGAFRPDGSVDDEKMATLLADPKLTEKALAANALVDPEAAGKKSDAQPESKAEPVVCKHPDRMEELATYIAGEMNANINSPEVLQIQELNSFDPDEETRKYAALPFYLRLGQGPDFYTMALVKKTKAFAIWTERVGQDRPWDHKPILAKLFGGIWQKQGEYEYFYDIWSNVHYGYVGVAGRFSESVLLDGAGIEQIGSDTWRLIKDPKRFDGPRRTEGVEGMRAWDDTPDRVSIMIGMNLYKEYPNGGLTGKIVMDKVLAVPISDWATGVQPHVCK</sequence>
<evidence type="ECO:0000313" key="3">
    <source>
        <dbReference type="Proteomes" id="UP000271152"/>
    </source>
</evidence>
<dbReference type="Gene3D" id="2.60.200.60">
    <property type="match status" value="2"/>
</dbReference>
<dbReference type="Proteomes" id="UP000271152">
    <property type="component" value="Unassembled WGS sequence"/>
</dbReference>
<dbReference type="CDD" id="cd14743">
    <property type="entry name" value="PAAR_CT_1"/>
    <property type="match status" value="1"/>
</dbReference>
<dbReference type="Pfam" id="PF05488">
    <property type="entry name" value="PAAR_motif"/>
    <property type="match status" value="1"/>
</dbReference>
<reference evidence="2 3" key="1">
    <citation type="submission" date="2018-08" db="EMBL/GenBank/DDBJ databases">
        <title>Recombination of ecologically and evolutionarily significant loci maintains genetic cohesion in the Pseudomonas syringae species complex.</title>
        <authorList>
            <person name="Dillon M."/>
            <person name="Thakur S."/>
            <person name="Almeida R.N.D."/>
            <person name="Weir B.S."/>
            <person name="Guttman D.S."/>
        </authorList>
    </citation>
    <scope>NUCLEOTIDE SEQUENCE [LARGE SCALE GENOMIC DNA]</scope>
    <source>
        <strain evidence="2 3">ICMP 11947</strain>
    </source>
</reference>
<dbReference type="InterPro" id="IPR008727">
    <property type="entry name" value="PAAR_motif"/>
</dbReference>
<dbReference type="InterPro" id="IPR028946">
    <property type="entry name" value="Ntox44"/>
</dbReference>
<feature type="domain" description="Bacterial toxin 44" evidence="1">
    <location>
        <begin position="247"/>
        <end position="359"/>
    </location>
</feature>
<dbReference type="Pfam" id="PF15607">
    <property type="entry name" value="Ntox44"/>
    <property type="match status" value="1"/>
</dbReference>
<name>A0A3M5WXD7_9PSED</name>
<gene>
    <name evidence="2" type="ORF">ALP23_04831</name>
</gene>
<dbReference type="AlphaFoldDB" id="A0A3M5WXD7"/>
<protein>
    <recommendedName>
        <fullName evidence="1">Bacterial toxin 44 domain-containing protein</fullName>
    </recommendedName>
</protein>
<comment type="caution">
    <text evidence="2">The sequence shown here is derived from an EMBL/GenBank/DDBJ whole genome shotgun (WGS) entry which is preliminary data.</text>
</comment>
<accession>A0A3M5WXD7</accession>
<organism evidence="2 3">
    <name type="scientific">Pseudomonas syringae pv. apii</name>
    <dbReference type="NCBI Taxonomy" id="81036"/>
    <lineage>
        <taxon>Bacteria</taxon>
        <taxon>Pseudomonadati</taxon>
        <taxon>Pseudomonadota</taxon>
        <taxon>Gammaproteobacteria</taxon>
        <taxon>Pseudomonadales</taxon>
        <taxon>Pseudomonadaceae</taxon>
        <taxon>Pseudomonas</taxon>
    </lineage>
</organism>
<dbReference type="EMBL" id="RBUG01000046">
    <property type="protein sequence ID" value="RMU75210.1"/>
    <property type="molecule type" value="Genomic_DNA"/>
</dbReference>